<dbReference type="AlphaFoldDB" id="A0A3S5FDX5"/>
<proteinExistence type="predicted"/>
<sequence length="103" mass="11921">MDPHAWVLTVVSQVPVKTRVQNNKIFNRGRMGVWLRSYRNRTVRTRSEMRANLCMHRVYEHRDLHCARMPSAHRHALPCAHMAAPSLGHSGLRECFLGSSAFR</sequence>
<name>A0A3S5FDX5_9PLAT</name>
<dbReference type="Proteomes" id="UP000784294">
    <property type="component" value="Unassembled WGS sequence"/>
</dbReference>
<accession>A0A3S5FDX5</accession>
<reference evidence="1" key="1">
    <citation type="submission" date="2018-11" db="EMBL/GenBank/DDBJ databases">
        <authorList>
            <consortium name="Pathogen Informatics"/>
        </authorList>
    </citation>
    <scope>NUCLEOTIDE SEQUENCE</scope>
</reference>
<comment type="caution">
    <text evidence="1">The sequence shown here is derived from an EMBL/GenBank/DDBJ whole genome shotgun (WGS) entry which is preliminary data.</text>
</comment>
<dbReference type="EMBL" id="CAAALY010052868">
    <property type="protein sequence ID" value="VEL21741.1"/>
    <property type="molecule type" value="Genomic_DNA"/>
</dbReference>
<keyword evidence="2" id="KW-1185">Reference proteome</keyword>
<evidence type="ECO:0000313" key="1">
    <source>
        <dbReference type="EMBL" id="VEL21741.1"/>
    </source>
</evidence>
<organism evidence="1 2">
    <name type="scientific">Protopolystoma xenopodis</name>
    <dbReference type="NCBI Taxonomy" id="117903"/>
    <lineage>
        <taxon>Eukaryota</taxon>
        <taxon>Metazoa</taxon>
        <taxon>Spiralia</taxon>
        <taxon>Lophotrochozoa</taxon>
        <taxon>Platyhelminthes</taxon>
        <taxon>Monogenea</taxon>
        <taxon>Polyopisthocotylea</taxon>
        <taxon>Polystomatidea</taxon>
        <taxon>Polystomatidae</taxon>
        <taxon>Protopolystoma</taxon>
    </lineage>
</organism>
<protein>
    <submittedName>
        <fullName evidence="1">Uncharacterized protein</fullName>
    </submittedName>
</protein>
<evidence type="ECO:0000313" key="2">
    <source>
        <dbReference type="Proteomes" id="UP000784294"/>
    </source>
</evidence>
<gene>
    <name evidence="1" type="ORF">PXEA_LOCUS15181</name>
</gene>